<feature type="compositionally biased region" description="Polar residues" evidence="1">
    <location>
        <begin position="78"/>
        <end position="90"/>
    </location>
</feature>
<keyword evidence="2" id="KW-0812">Transmembrane</keyword>
<evidence type="ECO:0000256" key="1">
    <source>
        <dbReference type="SAM" id="MobiDB-lite"/>
    </source>
</evidence>
<evidence type="ECO:0000256" key="2">
    <source>
        <dbReference type="SAM" id="Phobius"/>
    </source>
</evidence>
<keyword evidence="2" id="KW-1133">Transmembrane helix</keyword>
<reference evidence="3 4" key="1">
    <citation type="submission" date="2024-02" db="EMBL/GenBank/DDBJ databases">
        <title>A draft genome for the cacao thread blight pathogen Marasmius crinis-equi.</title>
        <authorList>
            <person name="Cohen S.P."/>
            <person name="Baruah I.K."/>
            <person name="Amoako-Attah I."/>
            <person name="Bukari Y."/>
            <person name="Meinhardt L.W."/>
            <person name="Bailey B.A."/>
        </authorList>
    </citation>
    <scope>NUCLEOTIDE SEQUENCE [LARGE SCALE GENOMIC DNA]</scope>
    <source>
        <strain evidence="3 4">GH-76</strain>
    </source>
</reference>
<gene>
    <name evidence="3" type="ORF">V5O48_005631</name>
</gene>
<sequence>MRVISSPPCRSRSASGSSVTLLSSNVTTNTTTLLSSIAVETLVSSRSDTLSRNTTLAANATLSSNTTATSNSSSTALETQVSPQSQTRIATSSTLESSSTQSTSLSTAKMSSTTSGNETSSAPPKNDTPAPPTSPQNNETVTSSSSSSSSSSASSSSTSPASASDSSKPASDTSSNTSSPTGGQNNSTLTTPPSQPPTSTMTSVVKIKGTAPSTTLVSTITDQPTSTLKSPVNGVVVTEADGHTTLSYPAFVTMLTTSQEPDGSFVTFTHTMANPTGVNVDLSGASKGFFQNTGAVAGTFLAVGVVLASMAICLIWMIRRRRRQSSSSTDRWIEDMQRRQQTTPRFLDDPFLDEPPMTAVDPRRVSMRDPDQFQLDDGPLIPLTPAYHQSGAPAHMTSNVQRQQPPIPDESPFSDRNAMQTGGIGVAITADRLQPPYRAPSPLQMSRQSSPSLYPPTDRDELEEVDLNDIDDDPVAPPGVPRPTNADASRPSSAEVQTAPPRPPRSILRAPSKIYEPFTPPPSDSNHSSSDSPITPTFEKPFERQQRSTPMSRVVGVVGGADDIFTRPTLLNVRPRSKEGENTK</sequence>
<feature type="compositionally biased region" description="Low complexity" evidence="1">
    <location>
        <begin position="91"/>
        <end position="107"/>
    </location>
</feature>
<name>A0ABR3FMI8_9AGAR</name>
<feature type="transmembrane region" description="Helical" evidence="2">
    <location>
        <begin position="295"/>
        <end position="318"/>
    </location>
</feature>
<proteinExistence type="predicted"/>
<comment type="caution">
    <text evidence="3">The sequence shown here is derived from an EMBL/GenBank/DDBJ whole genome shotgun (WGS) entry which is preliminary data.</text>
</comment>
<feature type="compositionally biased region" description="Low complexity" evidence="1">
    <location>
        <begin position="524"/>
        <end position="533"/>
    </location>
</feature>
<feature type="compositionally biased region" description="Polar residues" evidence="1">
    <location>
        <begin position="108"/>
        <end position="123"/>
    </location>
</feature>
<feature type="region of interest" description="Disordered" evidence="1">
    <location>
        <begin position="326"/>
        <end position="419"/>
    </location>
</feature>
<feature type="compositionally biased region" description="Low complexity" evidence="1">
    <location>
        <begin position="187"/>
        <end position="203"/>
    </location>
</feature>
<feature type="region of interest" description="Disordered" evidence="1">
    <location>
        <begin position="434"/>
        <end position="584"/>
    </location>
</feature>
<protein>
    <submittedName>
        <fullName evidence="3">Uncharacterized protein</fullName>
    </submittedName>
</protein>
<feature type="compositionally biased region" description="Polar residues" evidence="1">
    <location>
        <begin position="486"/>
        <end position="496"/>
    </location>
</feature>
<feature type="compositionally biased region" description="Basic and acidic residues" evidence="1">
    <location>
        <begin position="361"/>
        <end position="371"/>
    </location>
</feature>
<dbReference type="Proteomes" id="UP001465976">
    <property type="component" value="Unassembled WGS sequence"/>
</dbReference>
<keyword evidence="2" id="KW-0472">Membrane</keyword>
<feature type="region of interest" description="Disordered" evidence="1">
    <location>
        <begin position="63"/>
        <end position="203"/>
    </location>
</feature>
<dbReference type="EMBL" id="JBAHYK010000228">
    <property type="protein sequence ID" value="KAL0576372.1"/>
    <property type="molecule type" value="Genomic_DNA"/>
</dbReference>
<feature type="compositionally biased region" description="Low complexity" evidence="1">
    <location>
        <begin position="142"/>
        <end position="179"/>
    </location>
</feature>
<feature type="compositionally biased region" description="Polar residues" evidence="1">
    <location>
        <begin position="443"/>
        <end position="452"/>
    </location>
</feature>
<evidence type="ECO:0000313" key="3">
    <source>
        <dbReference type="EMBL" id="KAL0576372.1"/>
    </source>
</evidence>
<feature type="compositionally biased region" description="Acidic residues" evidence="1">
    <location>
        <begin position="460"/>
        <end position="474"/>
    </location>
</feature>
<organism evidence="3 4">
    <name type="scientific">Marasmius crinis-equi</name>
    <dbReference type="NCBI Taxonomy" id="585013"/>
    <lineage>
        <taxon>Eukaryota</taxon>
        <taxon>Fungi</taxon>
        <taxon>Dikarya</taxon>
        <taxon>Basidiomycota</taxon>
        <taxon>Agaricomycotina</taxon>
        <taxon>Agaricomycetes</taxon>
        <taxon>Agaricomycetidae</taxon>
        <taxon>Agaricales</taxon>
        <taxon>Marasmiineae</taxon>
        <taxon>Marasmiaceae</taxon>
        <taxon>Marasmius</taxon>
    </lineage>
</organism>
<feature type="compositionally biased region" description="Low complexity" evidence="1">
    <location>
        <begin position="63"/>
        <end position="77"/>
    </location>
</feature>
<accession>A0ABR3FMI8</accession>
<keyword evidence="4" id="KW-1185">Reference proteome</keyword>
<evidence type="ECO:0000313" key="4">
    <source>
        <dbReference type="Proteomes" id="UP001465976"/>
    </source>
</evidence>